<feature type="transmembrane region" description="Helical" evidence="1">
    <location>
        <begin position="47"/>
        <end position="67"/>
    </location>
</feature>
<dbReference type="Proteomes" id="UP000192582">
    <property type="component" value="Unassembled WGS sequence"/>
</dbReference>
<feature type="transmembrane region" description="Helical" evidence="1">
    <location>
        <begin position="76"/>
        <end position="97"/>
    </location>
</feature>
<evidence type="ECO:0000313" key="3">
    <source>
        <dbReference type="EMBL" id="SMB94351.1"/>
    </source>
</evidence>
<dbReference type="AlphaFoldDB" id="A0A1W1VMS7"/>
<keyword evidence="1" id="KW-0472">Membrane</keyword>
<protein>
    <submittedName>
        <fullName evidence="3">Transporter family protein</fullName>
    </submittedName>
</protein>
<dbReference type="GO" id="GO:0016020">
    <property type="term" value="C:membrane"/>
    <property type="evidence" value="ECO:0007669"/>
    <property type="project" value="InterPro"/>
</dbReference>
<sequence length="151" mass="15456">MLAAMPSLGWIALGLLAALGGAGVTVFGKLGLEGVNPTLATALRAVIMALVMLGVALGTGQLGPLLFGKAHLTGRAWLFITLAGLSGATSWLAYFAALRVGPTAGVAALDRLSLAFIFLFSALALREPHGWRGWLGAVVLLAGVYLMAADR</sequence>
<name>A0A1W1VMS7_9DEIO</name>
<dbReference type="InterPro" id="IPR037185">
    <property type="entry name" value="EmrE-like"/>
</dbReference>
<evidence type="ECO:0000313" key="4">
    <source>
        <dbReference type="Proteomes" id="UP000192582"/>
    </source>
</evidence>
<gene>
    <name evidence="3" type="ORF">SAMN00790413_02351</name>
</gene>
<organism evidence="3 4">
    <name type="scientific">Deinococcus hopiensis KR-140</name>
    <dbReference type="NCBI Taxonomy" id="695939"/>
    <lineage>
        <taxon>Bacteria</taxon>
        <taxon>Thermotogati</taxon>
        <taxon>Deinococcota</taxon>
        <taxon>Deinococci</taxon>
        <taxon>Deinococcales</taxon>
        <taxon>Deinococcaceae</taxon>
        <taxon>Deinococcus</taxon>
    </lineage>
</organism>
<dbReference type="Pfam" id="PF00892">
    <property type="entry name" value="EamA"/>
    <property type="match status" value="1"/>
</dbReference>
<keyword evidence="1" id="KW-1133">Transmembrane helix</keyword>
<feature type="transmembrane region" description="Helical" evidence="1">
    <location>
        <begin position="131"/>
        <end position="148"/>
    </location>
</feature>
<dbReference type="InterPro" id="IPR000620">
    <property type="entry name" value="EamA_dom"/>
</dbReference>
<evidence type="ECO:0000256" key="1">
    <source>
        <dbReference type="SAM" id="Phobius"/>
    </source>
</evidence>
<dbReference type="PANTHER" id="PTHR22911:SF137">
    <property type="entry name" value="SOLUTE CARRIER FAMILY 35 MEMBER G2-RELATED"/>
    <property type="match status" value="1"/>
</dbReference>
<dbReference type="EMBL" id="FWWU01000009">
    <property type="protein sequence ID" value="SMB94351.1"/>
    <property type="molecule type" value="Genomic_DNA"/>
</dbReference>
<reference evidence="3" key="1">
    <citation type="submission" date="2017-04" db="EMBL/GenBank/DDBJ databases">
        <authorList>
            <person name="Afonso C.L."/>
            <person name="Miller P.J."/>
            <person name="Scott M.A."/>
            <person name="Spackman E."/>
            <person name="Goraichik I."/>
            <person name="Dimitrov K.M."/>
            <person name="Suarez D.L."/>
            <person name="Swayne D.E."/>
        </authorList>
    </citation>
    <scope>NUCLEOTIDE SEQUENCE [LARGE SCALE GENOMIC DNA]</scope>
    <source>
        <strain evidence="3">KR-140</strain>
    </source>
</reference>
<proteinExistence type="predicted"/>
<dbReference type="Gene3D" id="1.10.3730.20">
    <property type="match status" value="1"/>
</dbReference>
<keyword evidence="4" id="KW-1185">Reference proteome</keyword>
<feature type="transmembrane region" description="Helical" evidence="1">
    <location>
        <begin position="103"/>
        <end position="124"/>
    </location>
</feature>
<keyword evidence="1" id="KW-0812">Transmembrane</keyword>
<dbReference type="PANTHER" id="PTHR22911">
    <property type="entry name" value="ACYL-MALONYL CONDENSING ENZYME-RELATED"/>
    <property type="match status" value="1"/>
</dbReference>
<dbReference type="SUPFAM" id="SSF103481">
    <property type="entry name" value="Multidrug resistance efflux transporter EmrE"/>
    <property type="match status" value="1"/>
</dbReference>
<feature type="domain" description="EamA" evidence="2">
    <location>
        <begin position="10"/>
        <end position="147"/>
    </location>
</feature>
<accession>A0A1W1VMS7</accession>
<evidence type="ECO:0000259" key="2">
    <source>
        <dbReference type="Pfam" id="PF00892"/>
    </source>
</evidence>